<dbReference type="GO" id="GO:0003677">
    <property type="term" value="F:DNA binding"/>
    <property type="evidence" value="ECO:0007669"/>
    <property type="project" value="UniProtKB-KW"/>
</dbReference>
<sequence length="261" mass="30287">MKRQYLKALREDIADGRFADVRRLPSFRQLASEYECSVASIKLAVDTLREEGILESIHGKGTFFTDRGRLPLPRRKRQRIIGAILLRNGWLETMESMKLDYQRKGWFLSCYDACADMQDPAKEREFLEMALHEGFTGMLMAATPIEPVNTAFFNELRHKGMKIAHLTCYKEDMSEESYFLPDYAAAVDLAVRRAEECGFRTILPVRDGSRAPALKLLEKRLAAIDTPVRIEAPFSYRTEFREWAYEKEECDRELLWPQADK</sequence>
<dbReference type="Pfam" id="PF00392">
    <property type="entry name" value="GntR"/>
    <property type="match status" value="1"/>
</dbReference>
<dbReference type="InterPro" id="IPR036388">
    <property type="entry name" value="WH-like_DNA-bd_sf"/>
</dbReference>
<comment type="caution">
    <text evidence="6">The sequence shown here is derived from an EMBL/GenBank/DDBJ whole genome shotgun (WGS) entry which is preliminary data.</text>
</comment>
<dbReference type="PROSITE" id="PS50949">
    <property type="entry name" value="HTH_GNTR"/>
    <property type="match status" value="1"/>
</dbReference>
<dbReference type="PANTHER" id="PTHR46577">
    <property type="entry name" value="HTH-TYPE TRANSCRIPTIONAL REGULATORY PROTEIN GABR"/>
    <property type="match status" value="1"/>
</dbReference>
<organism evidence="6">
    <name type="scientific">bioreactor metagenome</name>
    <dbReference type="NCBI Taxonomy" id="1076179"/>
    <lineage>
        <taxon>unclassified sequences</taxon>
        <taxon>metagenomes</taxon>
        <taxon>ecological metagenomes</taxon>
    </lineage>
</organism>
<reference evidence="6" key="1">
    <citation type="submission" date="2019-08" db="EMBL/GenBank/DDBJ databases">
        <authorList>
            <person name="Kucharzyk K."/>
            <person name="Murdoch R.W."/>
            <person name="Higgins S."/>
            <person name="Loffler F."/>
        </authorList>
    </citation>
    <scope>NUCLEOTIDE SEQUENCE</scope>
</reference>
<dbReference type="SMART" id="SM00345">
    <property type="entry name" value="HTH_GNTR"/>
    <property type="match status" value="1"/>
</dbReference>
<gene>
    <name evidence="6" type="ORF">SDC9_159387</name>
</gene>
<dbReference type="CDD" id="cd07377">
    <property type="entry name" value="WHTH_GntR"/>
    <property type="match status" value="1"/>
</dbReference>
<evidence type="ECO:0000256" key="1">
    <source>
        <dbReference type="ARBA" id="ARBA00022898"/>
    </source>
</evidence>
<feature type="domain" description="HTH gntR-type" evidence="5">
    <location>
        <begin position="1"/>
        <end position="67"/>
    </location>
</feature>
<dbReference type="InterPro" id="IPR036390">
    <property type="entry name" value="WH_DNA-bd_sf"/>
</dbReference>
<evidence type="ECO:0000256" key="4">
    <source>
        <dbReference type="ARBA" id="ARBA00023163"/>
    </source>
</evidence>
<dbReference type="InterPro" id="IPR051446">
    <property type="entry name" value="HTH_trans_reg/aminotransferase"/>
</dbReference>
<evidence type="ECO:0000313" key="6">
    <source>
        <dbReference type="EMBL" id="MPN12077.1"/>
    </source>
</evidence>
<dbReference type="GO" id="GO:0003700">
    <property type="term" value="F:DNA-binding transcription factor activity"/>
    <property type="evidence" value="ECO:0007669"/>
    <property type="project" value="InterPro"/>
</dbReference>
<protein>
    <recommendedName>
        <fullName evidence="5">HTH gntR-type domain-containing protein</fullName>
    </recommendedName>
</protein>
<evidence type="ECO:0000259" key="5">
    <source>
        <dbReference type="PROSITE" id="PS50949"/>
    </source>
</evidence>
<dbReference type="PANTHER" id="PTHR46577:SF1">
    <property type="entry name" value="HTH-TYPE TRANSCRIPTIONAL REGULATORY PROTEIN GABR"/>
    <property type="match status" value="1"/>
</dbReference>
<keyword evidence="4" id="KW-0804">Transcription</keyword>
<evidence type="ECO:0000256" key="3">
    <source>
        <dbReference type="ARBA" id="ARBA00023125"/>
    </source>
</evidence>
<name>A0A645FCR2_9ZZZZ</name>
<dbReference type="InterPro" id="IPR000524">
    <property type="entry name" value="Tscrpt_reg_HTH_GntR"/>
</dbReference>
<keyword evidence="2" id="KW-0805">Transcription regulation</keyword>
<proteinExistence type="predicted"/>
<dbReference type="EMBL" id="VSSQ01058348">
    <property type="protein sequence ID" value="MPN12077.1"/>
    <property type="molecule type" value="Genomic_DNA"/>
</dbReference>
<evidence type="ECO:0000256" key="2">
    <source>
        <dbReference type="ARBA" id="ARBA00023015"/>
    </source>
</evidence>
<keyword evidence="3" id="KW-0238">DNA-binding</keyword>
<dbReference type="AlphaFoldDB" id="A0A645FCR2"/>
<keyword evidence="1" id="KW-0663">Pyridoxal phosphate</keyword>
<accession>A0A645FCR2</accession>
<dbReference type="Gene3D" id="1.10.10.10">
    <property type="entry name" value="Winged helix-like DNA-binding domain superfamily/Winged helix DNA-binding domain"/>
    <property type="match status" value="1"/>
</dbReference>
<dbReference type="SUPFAM" id="SSF46785">
    <property type="entry name" value="Winged helix' DNA-binding domain"/>
    <property type="match status" value="1"/>
</dbReference>